<keyword evidence="1" id="KW-0472">Membrane</keyword>
<dbReference type="SUPFAM" id="SSF53448">
    <property type="entry name" value="Nucleotide-diphospho-sugar transferases"/>
    <property type="match status" value="1"/>
</dbReference>
<gene>
    <name evidence="2" type="ORF">TVAG_232810</name>
</gene>
<reference evidence="2" key="1">
    <citation type="submission" date="2006-10" db="EMBL/GenBank/DDBJ databases">
        <authorList>
            <person name="Amadeo P."/>
            <person name="Zhao Q."/>
            <person name="Wortman J."/>
            <person name="Fraser-Liggett C."/>
            <person name="Carlton J."/>
        </authorList>
    </citation>
    <scope>NUCLEOTIDE SEQUENCE</scope>
    <source>
        <strain evidence="2">G3</strain>
    </source>
</reference>
<dbReference type="KEGG" id="tva:4748616"/>
<keyword evidence="1" id="KW-0812">Transmembrane</keyword>
<dbReference type="PANTHER" id="PTHR11183">
    <property type="entry name" value="GLYCOGENIN SUBFAMILY MEMBER"/>
    <property type="match status" value="1"/>
</dbReference>
<keyword evidence="3" id="KW-1185">Reference proteome</keyword>
<dbReference type="RefSeq" id="XP_001303854.1">
    <property type="nucleotide sequence ID" value="XM_001303853.1"/>
</dbReference>
<evidence type="ECO:0000313" key="2">
    <source>
        <dbReference type="EMBL" id="EAX90924.1"/>
    </source>
</evidence>
<dbReference type="Gene3D" id="3.90.550.10">
    <property type="entry name" value="Spore Coat Polysaccharide Biosynthesis Protein SpsA, Chain A"/>
    <property type="match status" value="1"/>
</dbReference>
<feature type="transmembrane region" description="Helical" evidence="1">
    <location>
        <begin position="355"/>
        <end position="377"/>
    </location>
</feature>
<protein>
    <submittedName>
        <fullName evidence="2">Uncharacterized protein</fullName>
    </submittedName>
</protein>
<dbReference type="SMR" id="A2FVZ5"/>
<dbReference type="OrthoDB" id="2014201at2759"/>
<dbReference type="GO" id="GO:0016757">
    <property type="term" value="F:glycosyltransferase activity"/>
    <property type="evidence" value="ECO:0000318"/>
    <property type="project" value="GO_Central"/>
</dbReference>
<dbReference type="Proteomes" id="UP000001542">
    <property type="component" value="Unassembled WGS sequence"/>
</dbReference>
<dbReference type="InParanoid" id="A2FVZ5"/>
<keyword evidence="1" id="KW-1133">Transmembrane helix</keyword>
<organism evidence="2 3">
    <name type="scientific">Trichomonas vaginalis (strain ATCC PRA-98 / G3)</name>
    <dbReference type="NCBI Taxonomy" id="412133"/>
    <lineage>
        <taxon>Eukaryota</taxon>
        <taxon>Metamonada</taxon>
        <taxon>Parabasalia</taxon>
        <taxon>Trichomonadida</taxon>
        <taxon>Trichomonadidae</taxon>
        <taxon>Trichomonas</taxon>
    </lineage>
</organism>
<dbReference type="InterPro" id="IPR050587">
    <property type="entry name" value="GNT1/Glycosyltrans_8"/>
</dbReference>
<dbReference type="InterPro" id="IPR029044">
    <property type="entry name" value="Nucleotide-diphossugar_trans"/>
</dbReference>
<dbReference type="EMBL" id="DS114072">
    <property type="protein sequence ID" value="EAX90924.1"/>
    <property type="molecule type" value="Genomic_DNA"/>
</dbReference>
<reference evidence="2" key="2">
    <citation type="journal article" date="2007" name="Science">
        <title>Draft genome sequence of the sexually transmitted pathogen Trichomonas vaginalis.</title>
        <authorList>
            <person name="Carlton J.M."/>
            <person name="Hirt R.P."/>
            <person name="Silva J.C."/>
            <person name="Delcher A.L."/>
            <person name="Schatz M."/>
            <person name="Zhao Q."/>
            <person name="Wortman J.R."/>
            <person name="Bidwell S.L."/>
            <person name="Alsmark U.C.M."/>
            <person name="Besteiro S."/>
            <person name="Sicheritz-Ponten T."/>
            <person name="Noel C.J."/>
            <person name="Dacks J.B."/>
            <person name="Foster P.G."/>
            <person name="Simillion C."/>
            <person name="Van de Peer Y."/>
            <person name="Miranda-Saavedra D."/>
            <person name="Barton G.J."/>
            <person name="Westrop G.D."/>
            <person name="Mueller S."/>
            <person name="Dessi D."/>
            <person name="Fiori P.L."/>
            <person name="Ren Q."/>
            <person name="Paulsen I."/>
            <person name="Zhang H."/>
            <person name="Bastida-Corcuera F.D."/>
            <person name="Simoes-Barbosa A."/>
            <person name="Brown M.T."/>
            <person name="Hayes R.D."/>
            <person name="Mukherjee M."/>
            <person name="Okumura C.Y."/>
            <person name="Schneider R."/>
            <person name="Smith A.J."/>
            <person name="Vanacova S."/>
            <person name="Villalvazo M."/>
            <person name="Haas B.J."/>
            <person name="Pertea M."/>
            <person name="Feldblyum T.V."/>
            <person name="Utterback T.R."/>
            <person name="Shu C.L."/>
            <person name="Osoegawa K."/>
            <person name="de Jong P.J."/>
            <person name="Hrdy I."/>
            <person name="Horvathova L."/>
            <person name="Zubacova Z."/>
            <person name="Dolezal P."/>
            <person name="Malik S.B."/>
            <person name="Logsdon J.M. Jr."/>
            <person name="Henze K."/>
            <person name="Gupta A."/>
            <person name="Wang C.C."/>
            <person name="Dunne R.L."/>
            <person name="Upcroft J.A."/>
            <person name="Upcroft P."/>
            <person name="White O."/>
            <person name="Salzberg S.L."/>
            <person name="Tang P."/>
            <person name="Chiu C.-H."/>
            <person name="Lee Y.-S."/>
            <person name="Embley T.M."/>
            <person name="Coombs G.H."/>
            <person name="Mottram J.C."/>
            <person name="Tachezy J."/>
            <person name="Fraser-Liggett C.M."/>
            <person name="Johnson P.J."/>
        </authorList>
    </citation>
    <scope>NUCLEOTIDE SEQUENCE [LARGE SCALE GENOMIC DNA]</scope>
    <source>
        <strain evidence="2">G3</strain>
    </source>
</reference>
<name>A2FVZ5_TRIV3</name>
<dbReference type="VEuPathDB" id="TrichDB:TVAG_232810"/>
<sequence>MNFLFLILKLSESRGKIEEFPDFTTNYTGDQDFDANEVTPASYNYAYITSITGDDDMEHEVLKAAMLAYSLWYLTPKIDRILLISMKFRMPDEHEQRLAKLYTSVYRSPFVDFKCPGKLFKSSDIHHWFKLNAWTITSYEKLLWISPNVFFTKDPSRLFEFPAPAAPPDYQLWSMSEFGPVHNLDVFLFKPSLDDFLKLKELACDWISNPENSEKRASVEGTPFLGAYDNGLLEEFYKYDITTMPKYTCYEIPGLKDGSYATSGDETDPRIISYRFSKDHMPWDSPNHIVSQAWSYLLKKMFDALEEEPILKETNIFPPSSNTSLDIISRRLPKVINFTSTEFLETFVEYSPIQFWRIVFNACLIAITIFVVIIYALNNPSQDFYANGGKYQRRKNE</sequence>
<accession>A2FVZ5</accession>
<evidence type="ECO:0000313" key="3">
    <source>
        <dbReference type="Proteomes" id="UP000001542"/>
    </source>
</evidence>
<evidence type="ECO:0000256" key="1">
    <source>
        <dbReference type="SAM" id="Phobius"/>
    </source>
</evidence>
<proteinExistence type="predicted"/>
<dbReference type="VEuPathDB" id="TrichDB:TVAGG3_0492060"/>
<dbReference type="AlphaFoldDB" id="A2FVZ5"/>